<dbReference type="SUPFAM" id="SSF53822">
    <property type="entry name" value="Periplasmic binding protein-like I"/>
    <property type="match status" value="1"/>
</dbReference>
<evidence type="ECO:0000256" key="5">
    <source>
        <dbReference type="SAM" id="MobiDB-lite"/>
    </source>
</evidence>
<feature type="transmembrane region" description="Helical" evidence="6">
    <location>
        <begin position="757"/>
        <end position="778"/>
    </location>
</feature>
<evidence type="ECO:0000256" key="4">
    <source>
        <dbReference type="ARBA" id="ARBA00023136"/>
    </source>
</evidence>
<feature type="transmembrane region" description="Helical" evidence="6">
    <location>
        <begin position="656"/>
        <end position="677"/>
    </location>
</feature>
<dbReference type="InterPro" id="IPR009030">
    <property type="entry name" value="Growth_fac_rcpt_cys_sf"/>
</dbReference>
<dbReference type="PANTHER" id="PTHR11319">
    <property type="entry name" value="G PROTEIN-COUPLED RECEPTOR-RELATED"/>
    <property type="match status" value="1"/>
</dbReference>
<feature type="domain" description="Receptor ligand binding region" evidence="7">
    <location>
        <begin position="120"/>
        <end position="344"/>
    </location>
</feature>
<proteinExistence type="predicted"/>
<evidence type="ECO:0000256" key="6">
    <source>
        <dbReference type="SAM" id="Phobius"/>
    </source>
</evidence>
<keyword evidence="2 6" id="KW-0812">Transmembrane</keyword>
<protein>
    <recommendedName>
        <fullName evidence="7">Receptor ligand binding region domain-containing protein</fullName>
    </recommendedName>
</protein>
<dbReference type="SUPFAM" id="SSF57184">
    <property type="entry name" value="Growth factor receptor domain"/>
    <property type="match status" value="1"/>
</dbReference>
<comment type="subcellular location">
    <subcellularLocation>
        <location evidence="1">Membrane</location>
    </subcellularLocation>
</comment>
<dbReference type="InterPro" id="IPR028082">
    <property type="entry name" value="Peripla_BP_I"/>
</dbReference>
<gene>
    <name evidence="8" type="ORF">Cvel_23897</name>
</gene>
<organism evidence="8">
    <name type="scientific">Chromera velia CCMP2878</name>
    <dbReference type="NCBI Taxonomy" id="1169474"/>
    <lineage>
        <taxon>Eukaryota</taxon>
        <taxon>Sar</taxon>
        <taxon>Alveolata</taxon>
        <taxon>Colpodellida</taxon>
        <taxon>Chromeraceae</taxon>
        <taxon>Chromera</taxon>
    </lineage>
</organism>
<evidence type="ECO:0000256" key="3">
    <source>
        <dbReference type="ARBA" id="ARBA00022989"/>
    </source>
</evidence>
<feature type="compositionally biased region" description="Gly residues" evidence="5">
    <location>
        <begin position="1229"/>
        <end position="1240"/>
    </location>
</feature>
<dbReference type="Gene3D" id="3.40.50.2300">
    <property type="match status" value="2"/>
</dbReference>
<feature type="compositionally biased region" description="Acidic residues" evidence="5">
    <location>
        <begin position="1212"/>
        <end position="1228"/>
    </location>
</feature>
<dbReference type="VEuPathDB" id="CryptoDB:Cvel_23897"/>
<dbReference type="AlphaFoldDB" id="A0A0G4GYJ9"/>
<sequence length="1240" mass="134610">MTPRLPKRTQHRPHFSAFRSARMSPELFLLVVVTVLSLFGGTAGETIYIYQQTAITGLAYNAQLASVPAYVQATADITAASGVLDTSNLLGPEAVNTAFSTFGIDATMAYSHGVLSYADSTEIETIVDNLIDKDVRVIAIAGQASDIVKIFCAAYTKGHYGDHILWITSSWDTKALLSQWTYSTDTTCTQEQIVKVLTNAVAYEGPFVYRRTDSSTTTVSGRTPSELYTLFRTACITYVLAPAFGNDVATATAYFETLDQEEFWFQTACWYDSLWVAAKAINAYITGSGTNTMAGDGYAVTDLATSDATKQAMIYNGIFQQVLATNFKGLTGDIIFNSDGQRVGNSRLQYDRTALGVMVDKGEIDQTTGTVSVHTALSWSKYDTIPDKLSQCPAGTGADSSGGCIKCAAATYNGEAGGTCTDCPAGTISTSTGSTGCTTCGTGYYSPNPGSTTCRACPVGTHRNSSSTDASSCGRCWVSHYLGGIGWVESPRQTSSEEATKDGREKCRLRDECYECPKGLKCDGGDGAPSVDSGYWSSASSNAAVFEEPEEILTCYADSAACVGGVVVRETKVEEAARRRLTDELQTLDPNCNTGRFGRMCQFCPTGWYRTTGSCAKCLEGFAYPVLILIVAIVAIGVAAYYSLSGSTETSAVSRQITLTFSSLLTFLQQLAVLSRFNINSPSMISGVLQVFSILTVSLQILNRECFAPGADGINSYAMMLCLPVLPPLVMFSIYGVSIALSRVTKGRLPPWKFNDVVNVSGFMFVVLYVAICALSLAPFRCINHPKGPSTLEQYPMVDCGSAEHTNMIILGAFAICAYVGGFLGFVFWVCYNTPRWIVDHPGIVIRYKFLLGAFDSRHRFWILVNLIRNLSITLVPIVEPNDGRVQVLVATIVFQLFLLLQVVYWPWRDDLVNWMQVSAGLVILFILTGLMAWTEESDTATLTFLVLGIVMTAGHVGLSVAAVVLGLERCRRAARKREKNKMVAMRNRLARTILQMAAQTRDKAEGGEEIDRGDQLGFDNWLLVLLSLPESELKALQESLRTFEKKFLSEPKPLDANTRRNVARFFGMVSEVVSKRMMASRRTLLGVSSVIRPESPKGGKKKGTTDFPFDAPQLQRLDSPGANLNQLETGSLEAERQAEIAFEAEGAEEMNMSEHGDIPDEHENENVGGRQRRSGLQTGPISEDGVGQAEGHENVEADGESLQDGVFSEVMGEEIDFDDDDIAEDGGEIGGLGIGEMRT</sequence>
<dbReference type="PhylomeDB" id="A0A0G4GYJ9"/>
<keyword evidence="3 6" id="KW-1133">Transmembrane helix</keyword>
<feature type="transmembrane region" description="Helical" evidence="6">
    <location>
        <begin position="809"/>
        <end position="830"/>
    </location>
</feature>
<evidence type="ECO:0000256" key="2">
    <source>
        <dbReference type="ARBA" id="ARBA00022692"/>
    </source>
</evidence>
<dbReference type="Pfam" id="PF01094">
    <property type="entry name" value="ANF_receptor"/>
    <property type="match status" value="1"/>
</dbReference>
<evidence type="ECO:0000259" key="7">
    <source>
        <dbReference type="Pfam" id="PF01094"/>
    </source>
</evidence>
<dbReference type="PANTHER" id="PTHR11319:SF35">
    <property type="entry name" value="OUTER MEMBRANE PROTEIN PMPC-RELATED"/>
    <property type="match status" value="1"/>
</dbReference>
<name>A0A0G4GYJ9_9ALVE</name>
<feature type="region of interest" description="Disordered" evidence="5">
    <location>
        <begin position="1149"/>
        <end position="1240"/>
    </location>
</feature>
<feature type="transmembrane region" description="Helical" evidence="6">
    <location>
        <begin position="946"/>
        <end position="968"/>
    </location>
</feature>
<feature type="transmembrane region" description="Helical" evidence="6">
    <location>
        <begin position="914"/>
        <end position="934"/>
    </location>
</feature>
<dbReference type="EMBL" id="CDMZ01001679">
    <property type="protein sequence ID" value="CEM36102.1"/>
    <property type="molecule type" value="Genomic_DNA"/>
</dbReference>
<evidence type="ECO:0000313" key="8">
    <source>
        <dbReference type="EMBL" id="CEM36102.1"/>
    </source>
</evidence>
<reference evidence="8" key="1">
    <citation type="submission" date="2014-11" db="EMBL/GenBank/DDBJ databases">
        <authorList>
            <person name="Otto D Thomas"/>
            <person name="Naeem Raeece"/>
        </authorList>
    </citation>
    <scope>NUCLEOTIDE SEQUENCE</scope>
</reference>
<feature type="transmembrane region" description="Helical" evidence="6">
    <location>
        <begin position="886"/>
        <end position="908"/>
    </location>
</feature>
<dbReference type="InterPro" id="IPR001828">
    <property type="entry name" value="ANF_lig-bd_rcpt"/>
</dbReference>
<evidence type="ECO:0000256" key="1">
    <source>
        <dbReference type="ARBA" id="ARBA00004370"/>
    </source>
</evidence>
<feature type="transmembrane region" description="Helical" evidence="6">
    <location>
        <begin position="714"/>
        <end position="737"/>
    </location>
</feature>
<accession>A0A0G4GYJ9</accession>
<feature type="transmembrane region" description="Helical" evidence="6">
    <location>
        <begin position="622"/>
        <end position="644"/>
    </location>
</feature>
<feature type="transmembrane region" description="Helical" evidence="6">
    <location>
        <begin position="861"/>
        <end position="879"/>
    </location>
</feature>
<dbReference type="Gene3D" id="2.10.50.10">
    <property type="entry name" value="Tumor Necrosis Factor Receptor, subunit A, domain 2"/>
    <property type="match status" value="1"/>
</dbReference>
<keyword evidence="4 6" id="KW-0472">Membrane</keyword>
<dbReference type="GO" id="GO:0016020">
    <property type="term" value="C:membrane"/>
    <property type="evidence" value="ECO:0007669"/>
    <property type="project" value="UniProtKB-SubCell"/>
</dbReference>
<feature type="compositionally biased region" description="Basic and acidic residues" evidence="5">
    <location>
        <begin position="1153"/>
        <end position="1166"/>
    </location>
</feature>
<dbReference type="SMART" id="SM01411">
    <property type="entry name" value="Ephrin_rec_like"/>
    <property type="match status" value="2"/>
</dbReference>